<dbReference type="RefSeq" id="WP_330463357.1">
    <property type="nucleotide sequence ID" value="NZ_CP143578.1"/>
</dbReference>
<keyword evidence="3" id="KW-1185">Reference proteome</keyword>
<feature type="signal peptide" evidence="1">
    <location>
        <begin position="1"/>
        <end position="19"/>
    </location>
</feature>
<sequence length="226" mass="25995">MKNTNKRKSLFFLSSLSVAASIVAPTLISSSCSHDLPEISVSADSNKTFINEEGQLIIRGSANSFYELNSQSIFNPISIHDKKYKLFKEDGVTLNNQHEKDHVYKIKPNFDFLSFKNLTGPHDYRLFSFKYDELVANVPGVATRKKYYEHRNNPKAIFIMLYWITKTSEAAPNFESDIISPSRARFPQSRSTIEEAPWPFVRNISNELKGFWKDVTEPIVLIFEEE</sequence>
<organism evidence="2 3">
    <name type="scientific">Metamycoplasma gateae</name>
    <dbReference type="NCBI Taxonomy" id="35769"/>
    <lineage>
        <taxon>Bacteria</taxon>
        <taxon>Bacillati</taxon>
        <taxon>Mycoplasmatota</taxon>
        <taxon>Mycoplasmoidales</taxon>
        <taxon>Metamycoplasmataceae</taxon>
        <taxon>Metamycoplasma</taxon>
    </lineage>
</organism>
<evidence type="ECO:0000256" key="1">
    <source>
        <dbReference type="SAM" id="SignalP"/>
    </source>
</evidence>
<feature type="chain" id="PRO_5046488802" description="Lipoprotein" evidence="1">
    <location>
        <begin position="20"/>
        <end position="226"/>
    </location>
</feature>
<evidence type="ECO:0008006" key="4">
    <source>
        <dbReference type="Google" id="ProtNLM"/>
    </source>
</evidence>
<protein>
    <recommendedName>
        <fullName evidence="4">Lipoprotein</fullName>
    </recommendedName>
</protein>
<evidence type="ECO:0000313" key="3">
    <source>
        <dbReference type="Proteomes" id="UP001431935"/>
    </source>
</evidence>
<dbReference type="PROSITE" id="PS51257">
    <property type="entry name" value="PROKAR_LIPOPROTEIN"/>
    <property type="match status" value="1"/>
</dbReference>
<name>A0ABZ2AHF5_9BACT</name>
<keyword evidence="1" id="KW-0732">Signal</keyword>
<evidence type="ECO:0000313" key="2">
    <source>
        <dbReference type="EMBL" id="WVN21318.1"/>
    </source>
</evidence>
<accession>A0ABZ2AHF5</accession>
<gene>
    <name evidence="2" type="ORF">V2E26_02780</name>
</gene>
<dbReference type="EMBL" id="CP143578">
    <property type="protein sequence ID" value="WVN21318.1"/>
    <property type="molecule type" value="Genomic_DNA"/>
</dbReference>
<proteinExistence type="predicted"/>
<reference evidence="2" key="1">
    <citation type="submission" date="2024-01" db="EMBL/GenBank/DDBJ databases">
        <title>Complete genome sequence of Mycoplasma gateae strain 3700.</title>
        <authorList>
            <person name="Spergser J."/>
        </authorList>
    </citation>
    <scope>NUCLEOTIDE SEQUENCE [LARGE SCALE GENOMIC DNA]</scope>
    <source>
        <strain evidence="2">3700</strain>
    </source>
</reference>
<dbReference type="Proteomes" id="UP001431935">
    <property type="component" value="Chromosome"/>
</dbReference>